<evidence type="ECO:0000256" key="5">
    <source>
        <dbReference type="ARBA" id="ARBA00022927"/>
    </source>
</evidence>
<dbReference type="AlphaFoldDB" id="A0A875S5P2"/>
<dbReference type="KEGG" id="bnn:FOA43_004335"/>
<feature type="transmembrane region" description="Helical" evidence="9">
    <location>
        <begin position="192"/>
        <end position="211"/>
    </location>
</feature>
<evidence type="ECO:0000256" key="9">
    <source>
        <dbReference type="SAM" id="Phobius"/>
    </source>
</evidence>
<dbReference type="GO" id="GO:0000149">
    <property type="term" value="F:SNARE binding"/>
    <property type="evidence" value="ECO:0007669"/>
    <property type="project" value="TreeGrafter"/>
</dbReference>
<comment type="subcellular location">
    <subcellularLocation>
        <location evidence="1">Golgi apparatus membrane</location>
        <topology evidence="1">Single-pass type IV membrane protein</topology>
    </subcellularLocation>
</comment>
<dbReference type="GO" id="GO:0005484">
    <property type="term" value="F:SNAP receptor activity"/>
    <property type="evidence" value="ECO:0007669"/>
    <property type="project" value="TreeGrafter"/>
</dbReference>
<keyword evidence="5" id="KW-0653">Protein transport</keyword>
<dbReference type="PANTHER" id="PTHR21230">
    <property type="entry name" value="VESICLE TRANSPORT V-SNARE PROTEIN VTI1-RELATED"/>
    <property type="match status" value="1"/>
</dbReference>
<dbReference type="SUPFAM" id="SSF58038">
    <property type="entry name" value="SNARE fusion complex"/>
    <property type="match status" value="1"/>
</dbReference>
<dbReference type="FunFam" id="1.20.5.110:FF:000002">
    <property type="entry name" value="Vesicle transport through interaction with t-SNAREsB"/>
    <property type="match status" value="1"/>
</dbReference>
<evidence type="ECO:0000313" key="12">
    <source>
        <dbReference type="Proteomes" id="UP000662931"/>
    </source>
</evidence>
<dbReference type="CDD" id="cd15862">
    <property type="entry name" value="SNARE_Vti1"/>
    <property type="match status" value="1"/>
</dbReference>
<keyword evidence="4 9" id="KW-0812">Transmembrane</keyword>
<organism evidence="11 12">
    <name type="scientific">Eeniella nana</name>
    <name type="common">Yeast</name>
    <name type="synonym">Brettanomyces nanus</name>
    <dbReference type="NCBI Taxonomy" id="13502"/>
    <lineage>
        <taxon>Eukaryota</taxon>
        <taxon>Fungi</taxon>
        <taxon>Dikarya</taxon>
        <taxon>Ascomycota</taxon>
        <taxon>Saccharomycotina</taxon>
        <taxon>Pichiomycetes</taxon>
        <taxon>Pichiales</taxon>
        <taxon>Pichiaceae</taxon>
        <taxon>Brettanomyces</taxon>
    </lineage>
</organism>
<keyword evidence="12" id="KW-1185">Reference proteome</keyword>
<dbReference type="GO" id="GO:0006891">
    <property type="term" value="P:intra-Golgi vesicle-mediated transport"/>
    <property type="evidence" value="ECO:0007669"/>
    <property type="project" value="TreeGrafter"/>
</dbReference>
<keyword evidence="8 9" id="KW-0472">Membrane</keyword>
<protein>
    <recommendedName>
        <fullName evidence="10">t-SNARE coiled-coil homology domain-containing protein</fullName>
    </recommendedName>
</protein>
<dbReference type="GO" id="GO:0005829">
    <property type="term" value="C:cytosol"/>
    <property type="evidence" value="ECO:0007669"/>
    <property type="project" value="GOC"/>
</dbReference>
<dbReference type="GO" id="GO:0042147">
    <property type="term" value="P:retrograde transport, endosome to Golgi"/>
    <property type="evidence" value="ECO:0007669"/>
    <property type="project" value="TreeGrafter"/>
</dbReference>
<feature type="domain" description="T-SNARE coiled-coil homology" evidence="10">
    <location>
        <begin position="116"/>
        <end position="183"/>
    </location>
</feature>
<dbReference type="Pfam" id="PF05008">
    <property type="entry name" value="V-SNARE"/>
    <property type="match status" value="1"/>
</dbReference>
<dbReference type="SUPFAM" id="SSF47661">
    <property type="entry name" value="t-snare proteins"/>
    <property type="match status" value="1"/>
</dbReference>
<evidence type="ECO:0000313" key="11">
    <source>
        <dbReference type="EMBL" id="QPG76941.1"/>
    </source>
</evidence>
<dbReference type="Pfam" id="PF12352">
    <property type="entry name" value="V-SNARE_C"/>
    <property type="match status" value="1"/>
</dbReference>
<evidence type="ECO:0000256" key="2">
    <source>
        <dbReference type="ARBA" id="ARBA00006108"/>
    </source>
</evidence>
<keyword evidence="6 9" id="KW-1133">Transmembrane helix</keyword>
<accession>A0A875S5P2</accession>
<dbReference type="InterPro" id="IPR038407">
    <property type="entry name" value="v-SNARE_N_sf"/>
</dbReference>
<evidence type="ECO:0000259" key="10">
    <source>
        <dbReference type="SMART" id="SM00397"/>
    </source>
</evidence>
<dbReference type="OrthoDB" id="430637at2759"/>
<evidence type="ECO:0000256" key="8">
    <source>
        <dbReference type="ARBA" id="ARBA00023136"/>
    </source>
</evidence>
<dbReference type="Gene3D" id="1.20.5.110">
    <property type="match status" value="1"/>
</dbReference>
<evidence type="ECO:0000256" key="4">
    <source>
        <dbReference type="ARBA" id="ARBA00022692"/>
    </source>
</evidence>
<keyword evidence="3" id="KW-0813">Transport</keyword>
<dbReference type="RefSeq" id="XP_038780506.1">
    <property type="nucleotide sequence ID" value="XM_038924578.1"/>
</dbReference>
<dbReference type="GO" id="GO:0006896">
    <property type="term" value="P:Golgi to vacuole transport"/>
    <property type="evidence" value="ECO:0007669"/>
    <property type="project" value="TreeGrafter"/>
</dbReference>
<dbReference type="GO" id="GO:0000139">
    <property type="term" value="C:Golgi membrane"/>
    <property type="evidence" value="ECO:0007669"/>
    <property type="project" value="UniProtKB-SubCell"/>
</dbReference>
<evidence type="ECO:0000256" key="7">
    <source>
        <dbReference type="ARBA" id="ARBA00023054"/>
    </source>
</evidence>
<dbReference type="GO" id="GO:0031902">
    <property type="term" value="C:late endosome membrane"/>
    <property type="evidence" value="ECO:0007669"/>
    <property type="project" value="TreeGrafter"/>
</dbReference>
<evidence type="ECO:0000256" key="3">
    <source>
        <dbReference type="ARBA" id="ARBA00022448"/>
    </source>
</evidence>
<dbReference type="GO" id="GO:0012507">
    <property type="term" value="C:ER to Golgi transport vesicle membrane"/>
    <property type="evidence" value="ECO:0007669"/>
    <property type="project" value="TreeGrafter"/>
</dbReference>
<evidence type="ECO:0000256" key="6">
    <source>
        <dbReference type="ARBA" id="ARBA00022989"/>
    </source>
</evidence>
<gene>
    <name evidence="11" type="ORF">FOA43_004335</name>
</gene>
<sequence>MSDLFDSYESDFKLAYSDAQQKENQIYGLTDQDQRVELMRDVEKSLDDCYELIESMSLEVQQLSTHERAPFNAKIRTYKQDTDRLNSTLKSLMDDEDKRQLFGDSAEGENYSQRQTLLNTNESIDRSTKQLNDATRTAVETETVGSSIMDTLRSQRDQITNARDTLGEADNYVDRSLRTLKTMTRRLATNKIITYGIIAVLILLILLVLYSKFA</sequence>
<dbReference type="PANTHER" id="PTHR21230:SF26">
    <property type="entry name" value="VESICLE TRANSPORT THROUGH INTERACTION WITH T-SNARES HOMOLOG 1A"/>
    <property type="match status" value="1"/>
</dbReference>
<dbReference type="InterPro" id="IPR000727">
    <property type="entry name" value="T_SNARE_dom"/>
</dbReference>
<dbReference type="GO" id="GO:0048280">
    <property type="term" value="P:vesicle fusion with Golgi apparatus"/>
    <property type="evidence" value="ECO:0007669"/>
    <property type="project" value="TreeGrafter"/>
</dbReference>
<reference evidence="11" key="1">
    <citation type="submission" date="2020-10" db="EMBL/GenBank/DDBJ databases">
        <authorList>
            <person name="Roach M.J.R."/>
        </authorList>
    </citation>
    <scope>NUCLEOTIDE SEQUENCE</scope>
    <source>
        <strain evidence="11">CBS 1945</strain>
    </source>
</reference>
<dbReference type="SMART" id="SM00397">
    <property type="entry name" value="t_SNARE"/>
    <property type="match status" value="1"/>
</dbReference>
<keyword evidence="7" id="KW-0175">Coiled coil</keyword>
<dbReference type="InterPro" id="IPR010989">
    <property type="entry name" value="SNARE"/>
</dbReference>
<dbReference type="GeneID" id="62197735"/>
<dbReference type="EMBL" id="CP064815">
    <property type="protein sequence ID" value="QPG76941.1"/>
    <property type="molecule type" value="Genomic_DNA"/>
</dbReference>
<dbReference type="Gene3D" id="1.20.58.400">
    <property type="entry name" value="t-snare proteins"/>
    <property type="match status" value="1"/>
</dbReference>
<dbReference type="InterPro" id="IPR007705">
    <property type="entry name" value="Vesicle_trsprt_v-SNARE_N"/>
</dbReference>
<comment type="similarity">
    <text evidence="2">Belongs to the VTI1 family.</text>
</comment>
<dbReference type="Proteomes" id="UP000662931">
    <property type="component" value="Chromosome 4"/>
</dbReference>
<dbReference type="GO" id="GO:0005789">
    <property type="term" value="C:endoplasmic reticulum membrane"/>
    <property type="evidence" value="ECO:0007669"/>
    <property type="project" value="TreeGrafter"/>
</dbReference>
<dbReference type="GO" id="GO:0031201">
    <property type="term" value="C:SNARE complex"/>
    <property type="evidence" value="ECO:0007669"/>
    <property type="project" value="TreeGrafter"/>
</dbReference>
<proteinExistence type="inferred from homology"/>
<name>A0A875S5P2_EENNA</name>
<dbReference type="GO" id="GO:0016236">
    <property type="term" value="P:macroautophagy"/>
    <property type="evidence" value="ECO:0007669"/>
    <property type="project" value="TreeGrafter"/>
</dbReference>
<evidence type="ECO:0000256" key="1">
    <source>
        <dbReference type="ARBA" id="ARBA00004409"/>
    </source>
</evidence>
<dbReference type="GO" id="GO:0006886">
    <property type="term" value="P:intracellular protein transport"/>
    <property type="evidence" value="ECO:0007669"/>
    <property type="project" value="InterPro"/>
</dbReference>